<dbReference type="AlphaFoldDB" id="A0AAD8JH21"/>
<keyword evidence="11" id="KW-1185">Reference proteome</keyword>
<feature type="domain" description="Myb-like" evidence="8">
    <location>
        <begin position="9"/>
        <end position="61"/>
    </location>
</feature>
<evidence type="ECO:0000259" key="9">
    <source>
        <dbReference type="PROSITE" id="PS51294"/>
    </source>
</evidence>
<keyword evidence="5" id="KW-0804">Transcription</keyword>
<feature type="domain" description="HTH myb-type" evidence="9">
    <location>
        <begin position="62"/>
        <end position="116"/>
    </location>
</feature>
<feature type="domain" description="Myb-like" evidence="8">
    <location>
        <begin position="62"/>
        <end position="112"/>
    </location>
</feature>
<dbReference type="PROSITE" id="PS51294">
    <property type="entry name" value="HTH_MYB"/>
    <property type="match status" value="2"/>
</dbReference>
<dbReference type="CDD" id="cd00167">
    <property type="entry name" value="SANT"/>
    <property type="match status" value="2"/>
</dbReference>
<dbReference type="Gene3D" id="1.10.10.60">
    <property type="entry name" value="Homeodomain-like"/>
    <property type="match status" value="2"/>
</dbReference>
<gene>
    <name evidence="10" type="ORF">POM88_004010</name>
</gene>
<evidence type="ECO:0000256" key="3">
    <source>
        <dbReference type="ARBA" id="ARBA00023015"/>
    </source>
</evidence>
<dbReference type="FunFam" id="1.10.10.60:FF:000001">
    <property type="entry name" value="MYB-related transcription factor"/>
    <property type="match status" value="1"/>
</dbReference>
<reference evidence="10" key="1">
    <citation type="submission" date="2023-02" db="EMBL/GenBank/DDBJ databases">
        <title>Genome of toxic invasive species Heracleum sosnowskyi carries increased number of genes despite the absence of recent whole-genome duplications.</title>
        <authorList>
            <person name="Schelkunov M."/>
            <person name="Shtratnikova V."/>
            <person name="Makarenko M."/>
            <person name="Klepikova A."/>
            <person name="Omelchenko D."/>
            <person name="Novikova G."/>
            <person name="Obukhova E."/>
            <person name="Bogdanov V."/>
            <person name="Penin A."/>
            <person name="Logacheva M."/>
        </authorList>
    </citation>
    <scope>NUCLEOTIDE SEQUENCE</scope>
    <source>
        <strain evidence="10">Hsosn_3</strain>
        <tissue evidence="10">Leaf</tissue>
    </source>
</reference>
<dbReference type="SMART" id="SM00717">
    <property type="entry name" value="SANT"/>
    <property type="match status" value="2"/>
</dbReference>
<dbReference type="PANTHER" id="PTHR47994:SF5">
    <property type="entry name" value="F14D16.11-RELATED"/>
    <property type="match status" value="1"/>
</dbReference>
<accession>A0AAD8JH21</accession>
<proteinExistence type="predicted"/>
<dbReference type="GO" id="GO:0000976">
    <property type="term" value="F:transcription cis-regulatory region binding"/>
    <property type="evidence" value="ECO:0007669"/>
    <property type="project" value="UniProtKB-ARBA"/>
</dbReference>
<evidence type="ECO:0000256" key="6">
    <source>
        <dbReference type="ARBA" id="ARBA00023242"/>
    </source>
</evidence>
<keyword evidence="2" id="KW-0677">Repeat</keyword>
<name>A0AAD8JH21_9APIA</name>
<dbReference type="InterPro" id="IPR015495">
    <property type="entry name" value="Myb_TF_plants"/>
</dbReference>
<dbReference type="GO" id="GO:0005634">
    <property type="term" value="C:nucleus"/>
    <property type="evidence" value="ECO:0007669"/>
    <property type="project" value="UniProtKB-SubCell"/>
</dbReference>
<comment type="subcellular location">
    <subcellularLocation>
        <location evidence="1">Nucleus</location>
    </subcellularLocation>
</comment>
<dbReference type="InterPro" id="IPR017930">
    <property type="entry name" value="Myb_dom"/>
</dbReference>
<evidence type="ECO:0000256" key="4">
    <source>
        <dbReference type="ARBA" id="ARBA00023125"/>
    </source>
</evidence>
<dbReference type="FunFam" id="1.10.10.60:FF:000394">
    <property type="entry name" value="MYB transcription factor"/>
    <property type="match status" value="1"/>
</dbReference>
<dbReference type="SUPFAM" id="SSF46689">
    <property type="entry name" value="Homeodomain-like"/>
    <property type="match status" value="1"/>
</dbReference>
<evidence type="ECO:0000259" key="8">
    <source>
        <dbReference type="PROSITE" id="PS50090"/>
    </source>
</evidence>
<dbReference type="InterPro" id="IPR001005">
    <property type="entry name" value="SANT/Myb"/>
</dbReference>
<protein>
    <submittedName>
        <fullName evidence="10">Transcription factor MYB20-like</fullName>
    </submittedName>
</protein>
<dbReference type="GO" id="GO:0080090">
    <property type="term" value="P:regulation of primary metabolic process"/>
    <property type="evidence" value="ECO:0007669"/>
    <property type="project" value="UniProtKB-ARBA"/>
</dbReference>
<dbReference type="Proteomes" id="UP001237642">
    <property type="component" value="Unassembled WGS sequence"/>
</dbReference>
<organism evidence="10 11">
    <name type="scientific">Heracleum sosnowskyi</name>
    <dbReference type="NCBI Taxonomy" id="360622"/>
    <lineage>
        <taxon>Eukaryota</taxon>
        <taxon>Viridiplantae</taxon>
        <taxon>Streptophyta</taxon>
        <taxon>Embryophyta</taxon>
        <taxon>Tracheophyta</taxon>
        <taxon>Spermatophyta</taxon>
        <taxon>Magnoliopsida</taxon>
        <taxon>eudicotyledons</taxon>
        <taxon>Gunneridae</taxon>
        <taxon>Pentapetalae</taxon>
        <taxon>asterids</taxon>
        <taxon>campanulids</taxon>
        <taxon>Apiales</taxon>
        <taxon>Apiaceae</taxon>
        <taxon>Apioideae</taxon>
        <taxon>apioid superclade</taxon>
        <taxon>Tordylieae</taxon>
        <taxon>Tordyliinae</taxon>
        <taxon>Heracleum</taxon>
    </lineage>
</organism>
<reference evidence="10" key="2">
    <citation type="submission" date="2023-05" db="EMBL/GenBank/DDBJ databases">
        <authorList>
            <person name="Schelkunov M.I."/>
        </authorList>
    </citation>
    <scope>NUCLEOTIDE SEQUENCE</scope>
    <source>
        <strain evidence="10">Hsosn_3</strain>
        <tissue evidence="10">Leaf</tissue>
    </source>
</reference>
<evidence type="ECO:0000256" key="2">
    <source>
        <dbReference type="ARBA" id="ARBA00022737"/>
    </source>
</evidence>
<dbReference type="InterPro" id="IPR009057">
    <property type="entry name" value="Homeodomain-like_sf"/>
</dbReference>
<dbReference type="GO" id="GO:0051707">
    <property type="term" value="P:response to other organism"/>
    <property type="evidence" value="ECO:0007669"/>
    <property type="project" value="UniProtKB-ARBA"/>
</dbReference>
<keyword evidence="3" id="KW-0805">Transcription regulation</keyword>
<keyword evidence="4" id="KW-0238">DNA-binding</keyword>
<evidence type="ECO:0000256" key="7">
    <source>
        <dbReference type="SAM" id="MobiDB-lite"/>
    </source>
</evidence>
<dbReference type="Pfam" id="PF00249">
    <property type="entry name" value="Myb_DNA-binding"/>
    <property type="match status" value="2"/>
</dbReference>
<feature type="compositionally biased region" description="Low complexity" evidence="7">
    <location>
        <begin position="203"/>
        <end position="217"/>
    </location>
</feature>
<evidence type="ECO:0000313" key="10">
    <source>
        <dbReference type="EMBL" id="KAK1404405.1"/>
    </source>
</evidence>
<dbReference type="PANTHER" id="PTHR47994">
    <property type="entry name" value="F14D16.11-RELATED"/>
    <property type="match status" value="1"/>
</dbReference>
<comment type="caution">
    <text evidence="10">The sequence shown here is derived from an EMBL/GenBank/DDBJ whole genome shotgun (WGS) entry which is preliminary data.</text>
</comment>
<feature type="region of interest" description="Disordered" evidence="7">
    <location>
        <begin position="203"/>
        <end position="224"/>
    </location>
</feature>
<keyword evidence="6" id="KW-0539">Nucleus</keyword>
<feature type="domain" description="HTH myb-type" evidence="9">
    <location>
        <begin position="9"/>
        <end position="61"/>
    </location>
</feature>
<evidence type="ECO:0000313" key="11">
    <source>
        <dbReference type="Proteomes" id="UP001237642"/>
    </source>
</evidence>
<evidence type="ECO:0000256" key="5">
    <source>
        <dbReference type="ARBA" id="ARBA00023163"/>
    </source>
</evidence>
<dbReference type="PROSITE" id="PS50090">
    <property type="entry name" value="MYB_LIKE"/>
    <property type="match status" value="2"/>
</dbReference>
<sequence length="258" mass="29594">MGRQPCCDKVGLKRGPWTTEEDSKLMNFILENGIQCWRTIPKLAGLLRCGKSCRLRWINYLRPDLKRGMLSETEENQIIQLHACLGNRWAKIASHFPGRTDNEIKNYWNTRIKKRLKVNGVDPVTHQHIEPKEKSELILETMPESISHIPETEPKTNEINEMQYGIDISSDETTILLNNYEMMCESLDVVSLMNQVAKTSASYSPSFSVEESSSNPSIGKSSCTQGDSIQQWVQSTHSMLSWDAFNQLEKELFYFRNG</sequence>
<evidence type="ECO:0000256" key="1">
    <source>
        <dbReference type="ARBA" id="ARBA00004123"/>
    </source>
</evidence>
<dbReference type="EMBL" id="JAUIZM010000001">
    <property type="protein sequence ID" value="KAK1404405.1"/>
    <property type="molecule type" value="Genomic_DNA"/>
</dbReference>